<name>A0ABP9KZH0_9RHOB</name>
<dbReference type="PANTHER" id="PTHR14969:SF62">
    <property type="entry name" value="DECAPRENYLPHOSPHORYL-5-PHOSPHORIBOSE PHOSPHATASE RV3807C-RELATED"/>
    <property type="match status" value="1"/>
</dbReference>
<keyword evidence="2" id="KW-1003">Cell membrane</keyword>
<reference evidence="10" key="1">
    <citation type="journal article" date="2019" name="Int. J. Syst. Evol. Microbiol.">
        <title>The Global Catalogue of Microorganisms (GCM) 10K type strain sequencing project: providing services to taxonomists for standard genome sequencing and annotation.</title>
        <authorList>
            <consortium name="The Broad Institute Genomics Platform"/>
            <consortium name="The Broad Institute Genome Sequencing Center for Infectious Disease"/>
            <person name="Wu L."/>
            <person name="Ma J."/>
        </authorList>
    </citation>
    <scope>NUCLEOTIDE SEQUENCE [LARGE SCALE GENOMIC DNA]</scope>
    <source>
        <strain evidence="10">JCM 18015</strain>
    </source>
</reference>
<keyword evidence="4" id="KW-0378">Hydrolase</keyword>
<dbReference type="RefSeq" id="WP_345229412.1">
    <property type="nucleotide sequence ID" value="NZ_BAABHW010000001.1"/>
</dbReference>
<dbReference type="SUPFAM" id="SSF48317">
    <property type="entry name" value="Acid phosphatase/Vanadium-dependent haloperoxidase"/>
    <property type="match status" value="1"/>
</dbReference>
<feature type="transmembrane region" description="Helical" evidence="7">
    <location>
        <begin position="59"/>
        <end position="77"/>
    </location>
</feature>
<comment type="caution">
    <text evidence="9">The sequence shown here is derived from an EMBL/GenBank/DDBJ whole genome shotgun (WGS) entry which is preliminary data.</text>
</comment>
<dbReference type="SMART" id="SM00014">
    <property type="entry name" value="acidPPc"/>
    <property type="match status" value="1"/>
</dbReference>
<keyword evidence="3 7" id="KW-0812">Transmembrane</keyword>
<keyword evidence="10" id="KW-1185">Reference proteome</keyword>
<sequence length="265" mass="28338">MRPCRIATGPAALPLLVAFLTVLMAALVLDAPVRAALNGAPDWLRSAGERVTWLGNSNWMFTSLLAVMAIAVPLAGLSPSPRTRRQAVLALRLAVALFLLILLSGIAVQVLKHLFARARPTHFDDLGAYAFHPLTFQFRHTSFPSGHATTMGALAVFVAAVTPRLWPLAAGMATVVGISRIVVEKHYPSDVVAGLVLGGACACVLVSAWRRTGLLPPSPVRLLRAMRPRKDGKRDRPPGLARGAQALLRAFGQGFAALKRSPTQR</sequence>
<evidence type="ECO:0000256" key="4">
    <source>
        <dbReference type="ARBA" id="ARBA00022801"/>
    </source>
</evidence>
<evidence type="ECO:0000313" key="10">
    <source>
        <dbReference type="Proteomes" id="UP001499910"/>
    </source>
</evidence>
<evidence type="ECO:0000256" key="6">
    <source>
        <dbReference type="ARBA" id="ARBA00023136"/>
    </source>
</evidence>
<feature type="domain" description="Phosphatidic acid phosphatase type 2/haloperoxidase" evidence="8">
    <location>
        <begin position="93"/>
        <end position="206"/>
    </location>
</feature>
<evidence type="ECO:0000256" key="2">
    <source>
        <dbReference type="ARBA" id="ARBA00022475"/>
    </source>
</evidence>
<feature type="transmembrane region" description="Helical" evidence="7">
    <location>
        <begin position="89"/>
        <end position="111"/>
    </location>
</feature>
<dbReference type="PANTHER" id="PTHR14969">
    <property type="entry name" value="SPHINGOSINE-1-PHOSPHATE PHOSPHOHYDROLASE"/>
    <property type="match status" value="1"/>
</dbReference>
<evidence type="ECO:0000256" key="5">
    <source>
        <dbReference type="ARBA" id="ARBA00022989"/>
    </source>
</evidence>
<evidence type="ECO:0000256" key="7">
    <source>
        <dbReference type="SAM" id="Phobius"/>
    </source>
</evidence>
<keyword evidence="6 7" id="KW-0472">Membrane</keyword>
<dbReference type="InterPro" id="IPR036938">
    <property type="entry name" value="PAP2/HPO_sf"/>
</dbReference>
<dbReference type="EMBL" id="BAABHW010000001">
    <property type="protein sequence ID" value="GAA5066880.1"/>
    <property type="molecule type" value="Genomic_DNA"/>
</dbReference>
<gene>
    <name evidence="9" type="ORF">GCM10023209_05910</name>
</gene>
<dbReference type="Gene3D" id="1.20.144.10">
    <property type="entry name" value="Phosphatidic acid phosphatase type 2/haloperoxidase"/>
    <property type="match status" value="2"/>
</dbReference>
<dbReference type="Pfam" id="PF01569">
    <property type="entry name" value="PAP2"/>
    <property type="match status" value="1"/>
</dbReference>
<comment type="subcellular location">
    <subcellularLocation>
        <location evidence="1">Cell membrane</location>
        <topology evidence="1">Multi-pass membrane protein</topology>
    </subcellularLocation>
</comment>
<proteinExistence type="predicted"/>
<evidence type="ECO:0000313" key="9">
    <source>
        <dbReference type="EMBL" id="GAA5066880.1"/>
    </source>
</evidence>
<evidence type="ECO:0000259" key="8">
    <source>
        <dbReference type="SMART" id="SM00014"/>
    </source>
</evidence>
<evidence type="ECO:0000256" key="1">
    <source>
        <dbReference type="ARBA" id="ARBA00004651"/>
    </source>
</evidence>
<dbReference type="InterPro" id="IPR000326">
    <property type="entry name" value="PAP2/HPO"/>
</dbReference>
<organism evidence="9 10">
    <name type="scientific">[Roseibacterium] beibuensis</name>
    <dbReference type="NCBI Taxonomy" id="1193142"/>
    <lineage>
        <taxon>Bacteria</taxon>
        <taxon>Pseudomonadati</taxon>
        <taxon>Pseudomonadota</taxon>
        <taxon>Alphaproteobacteria</taxon>
        <taxon>Rhodobacterales</taxon>
        <taxon>Roseobacteraceae</taxon>
        <taxon>Roseicyclus</taxon>
    </lineage>
</organism>
<evidence type="ECO:0000256" key="3">
    <source>
        <dbReference type="ARBA" id="ARBA00022692"/>
    </source>
</evidence>
<accession>A0ABP9KZH0</accession>
<protein>
    <submittedName>
        <fullName evidence="9">Phosphatase PAP2 family protein</fullName>
    </submittedName>
</protein>
<keyword evidence="5 7" id="KW-1133">Transmembrane helix</keyword>
<feature type="transmembrane region" description="Helical" evidence="7">
    <location>
        <begin position="190"/>
        <end position="209"/>
    </location>
</feature>
<dbReference type="Proteomes" id="UP001499910">
    <property type="component" value="Unassembled WGS sequence"/>
</dbReference>